<dbReference type="GO" id="GO:0000105">
    <property type="term" value="P:L-histidine biosynthetic process"/>
    <property type="evidence" value="ECO:0007669"/>
    <property type="project" value="UniProtKB-UniRule"/>
</dbReference>
<dbReference type="InterPro" id="IPR038494">
    <property type="entry name" value="IGPD_sf"/>
</dbReference>
<evidence type="ECO:0000313" key="8">
    <source>
        <dbReference type="EMBL" id="SDG08360.1"/>
    </source>
</evidence>
<evidence type="ECO:0000256" key="3">
    <source>
        <dbReference type="ARBA" id="ARBA00022605"/>
    </source>
</evidence>
<evidence type="ECO:0000313" key="9">
    <source>
        <dbReference type="Proteomes" id="UP000199415"/>
    </source>
</evidence>
<dbReference type="InterPro" id="IPR020568">
    <property type="entry name" value="Ribosomal_Su5_D2-typ_SF"/>
</dbReference>
<dbReference type="EMBL" id="FNCE01000005">
    <property type="protein sequence ID" value="SDG08360.1"/>
    <property type="molecule type" value="Genomic_DNA"/>
</dbReference>
<dbReference type="PROSITE" id="PS00955">
    <property type="entry name" value="IGP_DEHYDRATASE_2"/>
    <property type="match status" value="1"/>
</dbReference>
<dbReference type="HAMAP" id="MF_00076">
    <property type="entry name" value="HisB"/>
    <property type="match status" value="1"/>
</dbReference>
<proteinExistence type="inferred from homology"/>
<dbReference type="PANTHER" id="PTHR23133">
    <property type="entry name" value="IMIDAZOLEGLYCEROL-PHOSPHATE DEHYDRATASE HIS7"/>
    <property type="match status" value="1"/>
</dbReference>
<dbReference type="Pfam" id="PF00475">
    <property type="entry name" value="IGPD"/>
    <property type="match status" value="1"/>
</dbReference>
<dbReference type="InterPro" id="IPR000807">
    <property type="entry name" value="ImidazoleglycerolP_deHydtase"/>
</dbReference>
<evidence type="ECO:0000256" key="1">
    <source>
        <dbReference type="ARBA" id="ARBA00005047"/>
    </source>
</evidence>
<evidence type="ECO:0000256" key="2">
    <source>
        <dbReference type="ARBA" id="ARBA00016664"/>
    </source>
</evidence>
<comment type="subcellular location">
    <subcellularLocation>
        <location evidence="6 7">Cytoplasm</location>
    </subcellularLocation>
</comment>
<name>A0A1G7RE95_9PROT</name>
<keyword evidence="9" id="KW-1185">Reference proteome</keyword>
<dbReference type="FunFam" id="3.30.230.40:FF:000001">
    <property type="entry name" value="Imidazoleglycerol-phosphate dehydratase HisB"/>
    <property type="match status" value="1"/>
</dbReference>
<dbReference type="CDD" id="cd07914">
    <property type="entry name" value="IGPD"/>
    <property type="match status" value="1"/>
</dbReference>
<dbReference type="NCBIfam" id="NF002111">
    <property type="entry name" value="PRK00951.2-1"/>
    <property type="match status" value="1"/>
</dbReference>
<evidence type="ECO:0000256" key="6">
    <source>
        <dbReference type="HAMAP-Rule" id="MF_00076"/>
    </source>
</evidence>
<keyword evidence="4 6" id="KW-0368">Histidine biosynthesis</keyword>
<dbReference type="RefSeq" id="WP_090019663.1">
    <property type="nucleotide sequence ID" value="NZ_FNCE01000005.1"/>
</dbReference>
<dbReference type="UniPathway" id="UPA00031">
    <property type="reaction ID" value="UER00011"/>
</dbReference>
<comment type="similarity">
    <text evidence="6 7">Belongs to the imidazoleglycerol-phosphate dehydratase family.</text>
</comment>
<sequence length="195" mass="20755">MRRGEVARSTKETEITARVDLDGTGACEIGTGIGFFDHMLEQLGRHALIDITLTARGDLDVDAHHTVEDCGIALGQAMAEALGDRAGIQRYGDALLPMDEALTQVAVDLSNRAFLVWKVPFARESLGALPTELVAEFFRAFTAHAGATLHVVKLHGENDHHVCETCFKGVARALRAAVAEDPRGGGAVPSTKGAL</sequence>
<keyword evidence="6" id="KW-0963">Cytoplasm</keyword>
<keyword evidence="3 6" id="KW-0028">Amino-acid biosynthesis</keyword>
<dbReference type="AlphaFoldDB" id="A0A1G7RE95"/>
<dbReference type="NCBIfam" id="NF002114">
    <property type="entry name" value="PRK00951.2-4"/>
    <property type="match status" value="1"/>
</dbReference>
<evidence type="ECO:0000256" key="5">
    <source>
        <dbReference type="ARBA" id="ARBA00023239"/>
    </source>
</evidence>
<dbReference type="Proteomes" id="UP000199415">
    <property type="component" value="Unassembled WGS sequence"/>
</dbReference>
<protein>
    <recommendedName>
        <fullName evidence="2 6">Imidazoleglycerol-phosphate dehydratase</fullName>
        <shortName evidence="6">IGPD</shortName>
        <ecNumber evidence="6 7">4.2.1.19</ecNumber>
    </recommendedName>
</protein>
<evidence type="ECO:0000256" key="4">
    <source>
        <dbReference type="ARBA" id="ARBA00023102"/>
    </source>
</evidence>
<dbReference type="STRING" id="1082479.SAMN05216241_10577"/>
<comment type="catalytic activity">
    <reaction evidence="6 7">
        <text>D-erythro-1-(imidazol-4-yl)glycerol 3-phosphate = 3-(imidazol-4-yl)-2-oxopropyl phosphate + H2O</text>
        <dbReference type="Rhea" id="RHEA:11040"/>
        <dbReference type="ChEBI" id="CHEBI:15377"/>
        <dbReference type="ChEBI" id="CHEBI:57766"/>
        <dbReference type="ChEBI" id="CHEBI:58278"/>
        <dbReference type="EC" id="4.2.1.19"/>
    </reaction>
</comment>
<dbReference type="OrthoDB" id="9813612at2"/>
<gene>
    <name evidence="6" type="primary">hisB</name>
    <name evidence="8" type="ORF">SAMN05216241_10577</name>
</gene>
<dbReference type="GO" id="GO:0004424">
    <property type="term" value="F:imidazoleglycerol-phosphate dehydratase activity"/>
    <property type="evidence" value="ECO:0007669"/>
    <property type="project" value="UniProtKB-UniRule"/>
</dbReference>
<reference evidence="8 9" key="1">
    <citation type="submission" date="2016-10" db="EMBL/GenBank/DDBJ databases">
        <authorList>
            <person name="de Groot N.N."/>
        </authorList>
    </citation>
    <scope>NUCLEOTIDE SEQUENCE [LARGE SCALE GENOMIC DNA]</scope>
    <source>
        <strain evidence="8 9">DSM 25584</strain>
    </source>
</reference>
<dbReference type="Gene3D" id="3.30.230.40">
    <property type="entry name" value="Imidazole glycerol phosphate dehydratase, domain 1"/>
    <property type="match status" value="2"/>
</dbReference>
<dbReference type="InterPro" id="IPR020565">
    <property type="entry name" value="ImidazoleglycerP_deHydtase_CS"/>
</dbReference>
<organism evidence="8 9">
    <name type="scientific">Limimonas halophila</name>
    <dbReference type="NCBI Taxonomy" id="1082479"/>
    <lineage>
        <taxon>Bacteria</taxon>
        <taxon>Pseudomonadati</taxon>
        <taxon>Pseudomonadota</taxon>
        <taxon>Alphaproteobacteria</taxon>
        <taxon>Rhodospirillales</taxon>
        <taxon>Rhodovibrionaceae</taxon>
        <taxon>Limimonas</taxon>
    </lineage>
</organism>
<dbReference type="GO" id="GO:0005737">
    <property type="term" value="C:cytoplasm"/>
    <property type="evidence" value="ECO:0007669"/>
    <property type="project" value="UniProtKB-SubCell"/>
</dbReference>
<keyword evidence="5 6" id="KW-0456">Lyase</keyword>
<dbReference type="PROSITE" id="PS00954">
    <property type="entry name" value="IGP_DEHYDRATASE_1"/>
    <property type="match status" value="1"/>
</dbReference>
<dbReference type="FunFam" id="3.30.230.40:FF:000003">
    <property type="entry name" value="Imidazoleglycerol-phosphate dehydratase HisB"/>
    <property type="match status" value="1"/>
</dbReference>
<dbReference type="EC" id="4.2.1.19" evidence="6 7"/>
<dbReference type="NCBIfam" id="NF002109">
    <property type="entry name" value="PRK00951.1-5"/>
    <property type="match status" value="1"/>
</dbReference>
<dbReference type="SUPFAM" id="SSF54211">
    <property type="entry name" value="Ribosomal protein S5 domain 2-like"/>
    <property type="match status" value="2"/>
</dbReference>
<dbReference type="PANTHER" id="PTHR23133:SF2">
    <property type="entry name" value="IMIDAZOLEGLYCEROL-PHOSPHATE DEHYDRATASE"/>
    <property type="match status" value="1"/>
</dbReference>
<evidence type="ECO:0000256" key="7">
    <source>
        <dbReference type="RuleBase" id="RU000599"/>
    </source>
</evidence>
<accession>A0A1G7RE95</accession>
<comment type="pathway">
    <text evidence="1 6 7">Amino-acid biosynthesis; L-histidine biosynthesis; L-histidine from 5-phospho-alpha-D-ribose 1-diphosphate: step 6/9.</text>
</comment>